<dbReference type="RefSeq" id="WP_006371973.1">
    <property type="nucleotide sequence ID" value="NZ_CP085887.1"/>
</dbReference>
<evidence type="ECO:0000313" key="2">
    <source>
        <dbReference type="EMBL" id="NKY01680.1"/>
    </source>
</evidence>
<dbReference type="Pfam" id="PF00535">
    <property type="entry name" value="Glycos_transf_2"/>
    <property type="match status" value="1"/>
</dbReference>
<dbReference type="Proteomes" id="UP000563898">
    <property type="component" value="Unassembled WGS sequence"/>
</dbReference>
<dbReference type="InterPro" id="IPR050834">
    <property type="entry name" value="Glycosyltransf_2"/>
</dbReference>
<organism evidence="2 3">
    <name type="scientific">Gordonia polyisoprenivorans</name>
    <dbReference type="NCBI Taxonomy" id="84595"/>
    <lineage>
        <taxon>Bacteria</taxon>
        <taxon>Bacillati</taxon>
        <taxon>Actinomycetota</taxon>
        <taxon>Actinomycetes</taxon>
        <taxon>Mycobacteriales</taxon>
        <taxon>Gordoniaceae</taxon>
        <taxon>Gordonia</taxon>
    </lineage>
</organism>
<dbReference type="PANTHER" id="PTHR43685">
    <property type="entry name" value="GLYCOSYLTRANSFERASE"/>
    <property type="match status" value="1"/>
</dbReference>
<reference evidence="2 3" key="1">
    <citation type="submission" date="2020-04" db="EMBL/GenBank/DDBJ databases">
        <title>MicrobeNet Type strains.</title>
        <authorList>
            <person name="Nicholson A.C."/>
        </authorList>
    </citation>
    <scope>NUCLEOTIDE SEQUENCE [LARGE SCALE GENOMIC DNA]</scope>
    <source>
        <strain evidence="2 3">ATCC BAA-14</strain>
    </source>
</reference>
<feature type="domain" description="Glycosyltransferase 2-like" evidence="1">
    <location>
        <begin position="21"/>
        <end position="154"/>
    </location>
</feature>
<dbReference type="PANTHER" id="PTHR43685:SF14">
    <property type="entry name" value="GLYCOSYLTRANSFERASE 2-LIKE DOMAIN-CONTAINING PROTEIN"/>
    <property type="match status" value="1"/>
</dbReference>
<dbReference type="EMBL" id="JAAXPC010000004">
    <property type="protein sequence ID" value="NKY01680.1"/>
    <property type="molecule type" value="Genomic_DNA"/>
</dbReference>
<protein>
    <submittedName>
        <fullName evidence="2">Glycosyltransferase family 2 protein</fullName>
    </submittedName>
</protein>
<evidence type="ECO:0000313" key="3">
    <source>
        <dbReference type="Proteomes" id="UP000563898"/>
    </source>
</evidence>
<evidence type="ECO:0000259" key="1">
    <source>
        <dbReference type="Pfam" id="PF00535"/>
    </source>
</evidence>
<dbReference type="InterPro" id="IPR029044">
    <property type="entry name" value="Nucleotide-diphossugar_trans"/>
</dbReference>
<sequence length="276" mass="30226">MADESDSTADHLCPSTPAVAVIIPAYNEERLIVDTLQALQDQEFDAPLHREVLHGFRVVVVDNNSTDRTPDLVREFIEAGTRFPTELISETEKGSGCAADTGARHAIASGARYIARTDADSHPAPDWLATLLTPLFAGKRLVGGRVKARDDEDVSPFLFNAVGKLWRVGHAVEYLRTARGPAAARRSYAVVGNNMAIDVEMYLESGGFPRTRMEDVDDDTVLQSRVRSLVGPKGIALQKNALVYTSQRRQQAFGIKGLLEWYSGDRSSTDLAADVR</sequence>
<name>A0A846WLJ9_9ACTN</name>
<dbReference type="CDD" id="cd06423">
    <property type="entry name" value="CESA_like"/>
    <property type="match status" value="1"/>
</dbReference>
<dbReference type="SUPFAM" id="SSF53448">
    <property type="entry name" value="Nucleotide-diphospho-sugar transferases"/>
    <property type="match status" value="1"/>
</dbReference>
<keyword evidence="2" id="KW-0808">Transferase</keyword>
<gene>
    <name evidence="2" type="ORF">HGA05_08865</name>
</gene>
<proteinExistence type="predicted"/>
<dbReference type="Gene3D" id="3.90.550.10">
    <property type="entry name" value="Spore Coat Polysaccharide Biosynthesis Protein SpsA, Chain A"/>
    <property type="match status" value="1"/>
</dbReference>
<dbReference type="GO" id="GO:0016740">
    <property type="term" value="F:transferase activity"/>
    <property type="evidence" value="ECO:0007669"/>
    <property type="project" value="UniProtKB-KW"/>
</dbReference>
<accession>A0A846WLJ9</accession>
<dbReference type="AlphaFoldDB" id="A0A846WLJ9"/>
<comment type="caution">
    <text evidence="2">The sequence shown here is derived from an EMBL/GenBank/DDBJ whole genome shotgun (WGS) entry which is preliminary data.</text>
</comment>
<dbReference type="InterPro" id="IPR001173">
    <property type="entry name" value="Glyco_trans_2-like"/>
</dbReference>